<reference evidence="2" key="1">
    <citation type="submission" date="2018-11" db="EMBL/GenBank/DDBJ databases">
        <authorList>
            <consortium name="Pathogen Informatics"/>
        </authorList>
    </citation>
    <scope>NUCLEOTIDE SEQUENCE</scope>
</reference>
<accession>A0A3S5C179</accession>
<comment type="caution">
    <text evidence="2">The sequence shown here is derived from an EMBL/GenBank/DDBJ whole genome shotgun (WGS) entry which is preliminary data.</text>
</comment>
<proteinExistence type="predicted"/>
<evidence type="ECO:0000313" key="2">
    <source>
        <dbReference type="EMBL" id="VEL28693.1"/>
    </source>
</evidence>
<name>A0A3S5C179_9PLAT</name>
<feature type="region of interest" description="Disordered" evidence="1">
    <location>
        <begin position="66"/>
        <end position="85"/>
    </location>
</feature>
<feature type="compositionally biased region" description="Basic and acidic residues" evidence="1">
    <location>
        <begin position="69"/>
        <end position="85"/>
    </location>
</feature>
<evidence type="ECO:0000313" key="3">
    <source>
        <dbReference type="Proteomes" id="UP000784294"/>
    </source>
</evidence>
<evidence type="ECO:0000256" key="1">
    <source>
        <dbReference type="SAM" id="MobiDB-lite"/>
    </source>
</evidence>
<dbReference type="EMBL" id="CAAALY010096927">
    <property type="protein sequence ID" value="VEL28693.1"/>
    <property type="molecule type" value="Genomic_DNA"/>
</dbReference>
<sequence length="85" mass="9197">MWTCVWKADEEWANQVNHSSSTPYPMLKSEHMRANDSASACEGVGFAFDAVRPRCFVCGGASEWAGDAGARRQAAESRGVKSVAD</sequence>
<organism evidence="2 3">
    <name type="scientific">Protopolystoma xenopodis</name>
    <dbReference type="NCBI Taxonomy" id="117903"/>
    <lineage>
        <taxon>Eukaryota</taxon>
        <taxon>Metazoa</taxon>
        <taxon>Spiralia</taxon>
        <taxon>Lophotrochozoa</taxon>
        <taxon>Platyhelminthes</taxon>
        <taxon>Monogenea</taxon>
        <taxon>Polyopisthocotylea</taxon>
        <taxon>Polystomatidea</taxon>
        <taxon>Polystomatidae</taxon>
        <taxon>Protopolystoma</taxon>
    </lineage>
</organism>
<dbReference type="AlphaFoldDB" id="A0A3S5C179"/>
<gene>
    <name evidence="2" type="ORF">PXEA_LOCUS22133</name>
</gene>
<protein>
    <submittedName>
        <fullName evidence="2">Uncharacterized protein</fullName>
    </submittedName>
</protein>
<dbReference type="Proteomes" id="UP000784294">
    <property type="component" value="Unassembled WGS sequence"/>
</dbReference>
<keyword evidence="3" id="KW-1185">Reference proteome</keyword>